<evidence type="ECO:0000259" key="8">
    <source>
        <dbReference type="SMART" id="SM00607"/>
    </source>
</evidence>
<dbReference type="GeneTree" id="ENSGT01060000248575"/>
<organism evidence="9 10">
    <name type="scientific">Gadus morhua</name>
    <name type="common">Atlantic cod</name>
    <dbReference type="NCBI Taxonomy" id="8049"/>
    <lineage>
        <taxon>Eukaryota</taxon>
        <taxon>Metazoa</taxon>
        <taxon>Chordata</taxon>
        <taxon>Craniata</taxon>
        <taxon>Vertebrata</taxon>
        <taxon>Euteleostomi</taxon>
        <taxon>Actinopterygii</taxon>
        <taxon>Neopterygii</taxon>
        <taxon>Teleostei</taxon>
        <taxon>Neoteleostei</taxon>
        <taxon>Acanthomorphata</taxon>
        <taxon>Zeiogadaria</taxon>
        <taxon>Gadariae</taxon>
        <taxon>Gadiformes</taxon>
        <taxon>Gadoidei</taxon>
        <taxon>Gadidae</taxon>
        <taxon>Gadus</taxon>
    </lineage>
</organism>
<comment type="similarity">
    <text evidence="2">Belongs to the fucolectin family.</text>
</comment>
<keyword evidence="5" id="KW-0430">Lectin</keyword>
<evidence type="ECO:0000256" key="1">
    <source>
        <dbReference type="ARBA" id="ARBA00002219"/>
    </source>
</evidence>
<dbReference type="AlphaFoldDB" id="A0A8C5D8T2"/>
<reference evidence="9" key="2">
    <citation type="submission" date="2025-09" db="UniProtKB">
        <authorList>
            <consortium name="Ensembl"/>
        </authorList>
    </citation>
    <scope>IDENTIFICATION</scope>
</reference>
<evidence type="ECO:0000256" key="2">
    <source>
        <dbReference type="ARBA" id="ARBA00010147"/>
    </source>
</evidence>
<evidence type="ECO:0000256" key="4">
    <source>
        <dbReference type="ARBA" id="ARBA00022723"/>
    </source>
</evidence>
<dbReference type="Ensembl" id="ENSGMOT00000051241.1">
    <property type="protein sequence ID" value="ENSGMOP00000069168.1"/>
    <property type="gene ID" value="ENSGMOG00000034326.1"/>
</dbReference>
<dbReference type="GO" id="GO:0010185">
    <property type="term" value="P:regulation of cellular defense response"/>
    <property type="evidence" value="ECO:0007669"/>
    <property type="project" value="UniProtKB-ARBA"/>
</dbReference>
<dbReference type="PANTHER" id="PTHR45713">
    <property type="entry name" value="FTP DOMAIN-CONTAINING PROTEIN"/>
    <property type="match status" value="1"/>
</dbReference>
<proteinExistence type="inferred from homology"/>
<dbReference type="InterPro" id="IPR006585">
    <property type="entry name" value="FTP1"/>
</dbReference>
<reference evidence="9" key="1">
    <citation type="submission" date="2025-08" db="UniProtKB">
        <authorList>
            <consortium name="Ensembl"/>
        </authorList>
    </citation>
    <scope>IDENTIFICATION</scope>
</reference>
<dbReference type="SUPFAM" id="SSF49785">
    <property type="entry name" value="Galactose-binding domain-like"/>
    <property type="match status" value="2"/>
</dbReference>
<feature type="domain" description="Fucolectin tachylectin-4 pentraxin-1" evidence="8">
    <location>
        <begin position="190"/>
        <end position="334"/>
    </location>
</feature>
<dbReference type="PANTHER" id="PTHR45713:SF6">
    <property type="entry name" value="F5_8 TYPE C DOMAIN-CONTAINING PROTEIN"/>
    <property type="match status" value="1"/>
</dbReference>
<comment type="function">
    <text evidence="1">Acts as a defensive agent. Recognizes blood group fucosylated oligosaccharides including A, B, H and Lewis B-type antigens. Does not recognize Lewis A antigen and has low affinity for monovalent haptens.</text>
</comment>
<evidence type="ECO:0000256" key="3">
    <source>
        <dbReference type="ARBA" id="ARBA00011233"/>
    </source>
</evidence>
<dbReference type="GO" id="GO:0042806">
    <property type="term" value="F:fucose binding"/>
    <property type="evidence" value="ECO:0007669"/>
    <property type="project" value="UniProtKB-ARBA"/>
</dbReference>
<dbReference type="Proteomes" id="UP000694546">
    <property type="component" value="Chromosome 5"/>
</dbReference>
<comment type="subunit">
    <text evidence="3">Homotrimer.</text>
</comment>
<protein>
    <recommendedName>
        <fullName evidence="8">Fucolectin tachylectin-4 pentraxin-1 domain-containing protein</fullName>
    </recommendedName>
</protein>
<dbReference type="GO" id="GO:0001868">
    <property type="term" value="P:regulation of complement activation, lectin pathway"/>
    <property type="evidence" value="ECO:0007669"/>
    <property type="project" value="UniProtKB-ARBA"/>
</dbReference>
<dbReference type="SMART" id="SM00607">
    <property type="entry name" value="FTP"/>
    <property type="match status" value="2"/>
</dbReference>
<accession>A0A8C5D8T2</accession>
<evidence type="ECO:0000256" key="6">
    <source>
        <dbReference type="ARBA" id="ARBA00022837"/>
    </source>
</evidence>
<evidence type="ECO:0000313" key="9">
    <source>
        <dbReference type="Ensembl" id="ENSGMOP00000069168.1"/>
    </source>
</evidence>
<evidence type="ECO:0000256" key="5">
    <source>
        <dbReference type="ARBA" id="ARBA00022734"/>
    </source>
</evidence>
<keyword evidence="7" id="KW-1015">Disulfide bond</keyword>
<dbReference type="GO" id="GO:0046872">
    <property type="term" value="F:metal ion binding"/>
    <property type="evidence" value="ECO:0007669"/>
    <property type="project" value="UniProtKB-KW"/>
</dbReference>
<feature type="domain" description="Fucolectin tachylectin-4 pentraxin-1" evidence="8">
    <location>
        <begin position="47"/>
        <end position="188"/>
    </location>
</feature>
<dbReference type="InterPro" id="IPR051941">
    <property type="entry name" value="BG_Antigen-Binding_Lectin"/>
</dbReference>
<name>A0A8C5D8T2_GADMO</name>
<evidence type="ECO:0000313" key="10">
    <source>
        <dbReference type="Proteomes" id="UP000694546"/>
    </source>
</evidence>
<evidence type="ECO:0000256" key="7">
    <source>
        <dbReference type="ARBA" id="ARBA00023157"/>
    </source>
</evidence>
<dbReference type="Pfam" id="PF22633">
    <property type="entry name" value="F5_F8_type_C_2"/>
    <property type="match status" value="2"/>
</dbReference>
<dbReference type="InterPro" id="IPR008979">
    <property type="entry name" value="Galactose-bd-like_sf"/>
</dbReference>
<sequence>MYNSGGSQIRQAYHYEHARSCLISEAKHGWVWLVLGLWFHTPIAAARINVALSGTAIQSSTINGGLAERSIDGNNDPQWEHNSCSITALQAKAWWRLELPGVYRVSEIEVTNRNANRWRLNNVEILIGDSLSNNGNDNPRCAIINDDPGCLTQIVKCWGMAGRFINFYQSSDAPEYLQLCEVKVYGVASRINVALSGTAIQSTTDWGGLAERSIDGNSDPDFEHYTCSITAKQAKPWWRLELPGVYRVSEIVVTNRNIGRSMLNNVEILIGDSLSNNGNDNPRCAIINDDPGCLTQTVKCWGMEGRFINFYRSSHEIEYLQLCEVKVYGVNGLDDNLVVHQKSNVRPH</sequence>
<keyword evidence="10" id="KW-1185">Reference proteome</keyword>
<keyword evidence="4" id="KW-0479">Metal-binding</keyword>
<dbReference type="Gene3D" id="2.60.120.260">
    <property type="entry name" value="Galactose-binding domain-like"/>
    <property type="match status" value="2"/>
</dbReference>
<keyword evidence="6" id="KW-0106">Calcium</keyword>